<feature type="region of interest" description="Disordered" evidence="1">
    <location>
        <begin position="112"/>
        <end position="191"/>
    </location>
</feature>
<protein>
    <submittedName>
        <fullName evidence="2">Uncharacterized protein</fullName>
    </submittedName>
</protein>
<gene>
    <name evidence="2" type="ORF">ANN_04643</name>
</gene>
<feature type="compositionally biased region" description="Polar residues" evidence="1">
    <location>
        <begin position="147"/>
        <end position="175"/>
    </location>
</feature>
<dbReference type="EMBL" id="JAJSOF020000013">
    <property type="protein sequence ID" value="KAJ4442995.1"/>
    <property type="molecule type" value="Genomic_DNA"/>
</dbReference>
<evidence type="ECO:0000256" key="1">
    <source>
        <dbReference type="SAM" id="MobiDB-lite"/>
    </source>
</evidence>
<dbReference type="Proteomes" id="UP001148838">
    <property type="component" value="Unassembled WGS sequence"/>
</dbReference>
<evidence type="ECO:0000313" key="2">
    <source>
        <dbReference type="EMBL" id="KAJ4442995.1"/>
    </source>
</evidence>
<evidence type="ECO:0000313" key="3">
    <source>
        <dbReference type="Proteomes" id="UP001148838"/>
    </source>
</evidence>
<comment type="caution">
    <text evidence="2">The sequence shown here is derived from an EMBL/GenBank/DDBJ whole genome shotgun (WGS) entry which is preliminary data.</text>
</comment>
<keyword evidence="3" id="KW-1185">Reference proteome</keyword>
<organism evidence="2 3">
    <name type="scientific">Periplaneta americana</name>
    <name type="common">American cockroach</name>
    <name type="synonym">Blatta americana</name>
    <dbReference type="NCBI Taxonomy" id="6978"/>
    <lineage>
        <taxon>Eukaryota</taxon>
        <taxon>Metazoa</taxon>
        <taxon>Ecdysozoa</taxon>
        <taxon>Arthropoda</taxon>
        <taxon>Hexapoda</taxon>
        <taxon>Insecta</taxon>
        <taxon>Pterygota</taxon>
        <taxon>Neoptera</taxon>
        <taxon>Polyneoptera</taxon>
        <taxon>Dictyoptera</taxon>
        <taxon>Blattodea</taxon>
        <taxon>Blattoidea</taxon>
        <taxon>Blattidae</taxon>
        <taxon>Blattinae</taxon>
        <taxon>Periplaneta</taxon>
    </lineage>
</organism>
<sequence>MLFIMGFQFAAGCDGSSVELMYPCAPCGRVKTAWRWSWSPMRRRRGYWRPRQGCPSSALVSTSPTQLGTRALSGHAGVTIQARYSVCAGPSSSSSRQHLSVTILELCSSPGGMDSDTEKLSTISAGGLEPPIVMTPGGASPERRESNNSTRSGAQAQHTRSSGSDVILADSNSDTFGPGDRESLVKLQKDY</sequence>
<reference evidence="2 3" key="1">
    <citation type="journal article" date="2022" name="Allergy">
        <title>Genome assembly and annotation of Periplaneta americana reveal a comprehensive cockroach allergen profile.</title>
        <authorList>
            <person name="Wang L."/>
            <person name="Xiong Q."/>
            <person name="Saelim N."/>
            <person name="Wang L."/>
            <person name="Nong W."/>
            <person name="Wan A.T."/>
            <person name="Shi M."/>
            <person name="Liu X."/>
            <person name="Cao Q."/>
            <person name="Hui J.H.L."/>
            <person name="Sookrung N."/>
            <person name="Leung T.F."/>
            <person name="Tungtrongchitr A."/>
            <person name="Tsui S.K.W."/>
        </authorList>
    </citation>
    <scope>NUCLEOTIDE SEQUENCE [LARGE SCALE GENOMIC DNA]</scope>
    <source>
        <strain evidence="2">PWHHKU_190912</strain>
    </source>
</reference>
<name>A0ABQ8TBD9_PERAM</name>
<feature type="compositionally biased region" description="Basic and acidic residues" evidence="1">
    <location>
        <begin position="179"/>
        <end position="191"/>
    </location>
</feature>
<accession>A0ABQ8TBD9</accession>
<proteinExistence type="predicted"/>